<dbReference type="Proteomes" id="UP000298277">
    <property type="component" value="Unassembled WGS sequence"/>
</dbReference>
<dbReference type="Pfam" id="PF00440">
    <property type="entry name" value="TetR_N"/>
    <property type="match status" value="1"/>
</dbReference>
<dbReference type="OrthoDB" id="6430772at2"/>
<evidence type="ECO:0000313" key="8">
    <source>
        <dbReference type="EMBL" id="TGK38609.1"/>
    </source>
</evidence>
<evidence type="ECO:0000256" key="3">
    <source>
        <dbReference type="ARBA" id="ARBA00023125"/>
    </source>
</evidence>
<dbReference type="SUPFAM" id="SSF46689">
    <property type="entry name" value="Homeodomain-like"/>
    <property type="match status" value="1"/>
</dbReference>
<keyword evidence="1" id="KW-0678">Repressor</keyword>
<name>A0A5F1YU40_9LEPT</name>
<organism evidence="8 9">
    <name type="scientific">Leptospira gomenensis</name>
    <dbReference type="NCBI Taxonomy" id="2484974"/>
    <lineage>
        <taxon>Bacteria</taxon>
        <taxon>Pseudomonadati</taxon>
        <taxon>Spirochaetota</taxon>
        <taxon>Spirochaetia</taxon>
        <taxon>Leptospirales</taxon>
        <taxon>Leptospiraceae</taxon>
        <taxon>Leptospira</taxon>
    </lineage>
</organism>
<evidence type="ECO:0000256" key="5">
    <source>
        <dbReference type="PROSITE-ProRule" id="PRU00335"/>
    </source>
</evidence>
<dbReference type="Pfam" id="PF13977">
    <property type="entry name" value="TetR_C_6"/>
    <property type="match status" value="1"/>
</dbReference>
<dbReference type="EMBL" id="RQFA01000008">
    <property type="protein sequence ID" value="TGK38609.1"/>
    <property type="molecule type" value="Genomic_DNA"/>
</dbReference>
<dbReference type="GO" id="GO:0003677">
    <property type="term" value="F:DNA binding"/>
    <property type="evidence" value="ECO:0007669"/>
    <property type="project" value="UniProtKB-UniRule"/>
</dbReference>
<dbReference type="PROSITE" id="PS50977">
    <property type="entry name" value="HTH_TETR_2"/>
    <property type="match status" value="1"/>
</dbReference>
<feature type="domain" description="HTH tetR-type" evidence="7">
    <location>
        <begin position="11"/>
        <end position="71"/>
    </location>
</feature>
<keyword evidence="9" id="KW-1185">Reference proteome</keyword>
<protein>
    <submittedName>
        <fullName evidence="8">TetR/AcrR family transcriptional regulator</fullName>
    </submittedName>
</protein>
<dbReference type="PANTHER" id="PTHR47506:SF6">
    <property type="entry name" value="HTH-TYPE TRANSCRIPTIONAL REPRESSOR NEMR"/>
    <property type="match status" value="1"/>
</dbReference>
<evidence type="ECO:0000256" key="6">
    <source>
        <dbReference type="SAM" id="MobiDB-lite"/>
    </source>
</evidence>
<dbReference type="InterPro" id="IPR039538">
    <property type="entry name" value="BetI_C"/>
</dbReference>
<keyword evidence="3 5" id="KW-0238">DNA-binding</keyword>
<evidence type="ECO:0000256" key="2">
    <source>
        <dbReference type="ARBA" id="ARBA00023015"/>
    </source>
</evidence>
<evidence type="ECO:0000256" key="4">
    <source>
        <dbReference type="ARBA" id="ARBA00023163"/>
    </source>
</evidence>
<accession>A0A5F1YU40</accession>
<evidence type="ECO:0000256" key="1">
    <source>
        <dbReference type="ARBA" id="ARBA00022491"/>
    </source>
</evidence>
<gene>
    <name evidence="8" type="ORF">EHQ17_00785</name>
</gene>
<dbReference type="InterPro" id="IPR001647">
    <property type="entry name" value="HTH_TetR"/>
</dbReference>
<dbReference type="AlphaFoldDB" id="A0A5F1YU40"/>
<dbReference type="SUPFAM" id="SSF48498">
    <property type="entry name" value="Tetracyclin repressor-like, C-terminal domain"/>
    <property type="match status" value="1"/>
</dbReference>
<dbReference type="Gene3D" id="1.10.357.10">
    <property type="entry name" value="Tetracycline Repressor, domain 2"/>
    <property type="match status" value="1"/>
</dbReference>
<reference evidence="8" key="1">
    <citation type="journal article" date="2019" name="PLoS Negl. Trop. Dis.">
        <title>Revisiting the worldwide diversity of Leptospira species in the environment.</title>
        <authorList>
            <person name="Vincent A.T."/>
            <person name="Schiettekatte O."/>
            <person name="Bourhy P."/>
            <person name="Veyrier F.J."/>
            <person name="Picardeau M."/>
        </authorList>
    </citation>
    <scope>NUCLEOTIDE SEQUENCE [LARGE SCALE GENOMIC DNA]</scope>
    <source>
        <strain evidence="8">201800299</strain>
    </source>
</reference>
<evidence type="ECO:0000259" key="7">
    <source>
        <dbReference type="PROSITE" id="PS50977"/>
    </source>
</evidence>
<comment type="caution">
    <text evidence="8">The sequence shown here is derived from an EMBL/GenBank/DDBJ whole genome shotgun (WGS) entry which is preliminary data.</text>
</comment>
<dbReference type="InterPro" id="IPR009057">
    <property type="entry name" value="Homeodomain-like_sf"/>
</dbReference>
<feature type="region of interest" description="Disordered" evidence="6">
    <location>
        <begin position="195"/>
        <end position="228"/>
    </location>
</feature>
<feature type="DNA-binding region" description="H-T-H motif" evidence="5">
    <location>
        <begin position="34"/>
        <end position="53"/>
    </location>
</feature>
<evidence type="ECO:0000313" key="9">
    <source>
        <dbReference type="Proteomes" id="UP000298277"/>
    </source>
</evidence>
<keyword evidence="2" id="KW-0805">Transcription regulation</keyword>
<dbReference type="PANTHER" id="PTHR47506">
    <property type="entry name" value="TRANSCRIPTIONAL REGULATORY PROTEIN"/>
    <property type="match status" value="1"/>
</dbReference>
<keyword evidence="4" id="KW-0804">Transcription</keyword>
<proteinExistence type="predicted"/>
<sequence>MANSGPTSRGKNTREKLLSDFKHLVSIHGILNTSLDRLSEYSGTAKSSILWHFGSREGLVIELVDRLFLEVETSVREGLTAGESVLPPLFEKFADFFIGTPEANGIFFTLILNESSDSKARKKVFEMYRGFRKKLAENILFKNSNVAETNLKTALLLALIDGLYLQWYLDPEEVPLKEALRMAQEMLVQYYETTGSVPPERRSSAKSAPRTVSKKSAIEKRKTSHRSK</sequence>
<dbReference type="InterPro" id="IPR036271">
    <property type="entry name" value="Tet_transcr_reg_TetR-rel_C_sf"/>
</dbReference>